<keyword evidence="13" id="KW-1185">Reference proteome</keyword>
<evidence type="ECO:0000313" key="12">
    <source>
        <dbReference type="EMBL" id="GAA1584091.1"/>
    </source>
</evidence>
<feature type="binding site" evidence="10">
    <location>
        <begin position="58"/>
        <end position="61"/>
    </location>
    <ligand>
        <name>substrate</name>
    </ligand>
</feature>
<name>A0ABP4PSH9_9ACTN</name>
<dbReference type="CDD" id="cd00318">
    <property type="entry name" value="Phosphoglycerate_kinase"/>
    <property type="match status" value="1"/>
</dbReference>
<dbReference type="InterPro" id="IPR001576">
    <property type="entry name" value="Phosphoglycerate_kinase"/>
</dbReference>
<dbReference type="EMBL" id="BAAAPH010000015">
    <property type="protein sequence ID" value="GAA1584091.1"/>
    <property type="molecule type" value="Genomic_DNA"/>
</dbReference>
<protein>
    <recommendedName>
        <fullName evidence="4 10">Phosphoglycerate kinase</fullName>
        <ecNumber evidence="3 10">2.7.2.3</ecNumber>
    </recommendedName>
</protein>
<evidence type="ECO:0000256" key="1">
    <source>
        <dbReference type="ARBA" id="ARBA00000642"/>
    </source>
</evidence>
<keyword evidence="5 10" id="KW-0808">Transferase</keyword>
<keyword evidence="9 10" id="KW-0324">Glycolysis</keyword>
<dbReference type="HAMAP" id="MF_00145">
    <property type="entry name" value="Phosphoglyc_kinase"/>
    <property type="match status" value="1"/>
</dbReference>
<dbReference type="PRINTS" id="PR00477">
    <property type="entry name" value="PHGLYCKINASE"/>
</dbReference>
<dbReference type="Pfam" id="PF00162">
    <property type="entry name" value="PGK"/>
    <property type="match status" value="1"/>
</dbReference>
<evidence type="ECO:0000313" key="13">
    <source>
        <dbReference type="Proteomes" id="UP001501705"/>
    </source>
</evidence>
<keyword evidence="6 10" id="KW-0547">Nucleotide-binding</keyword>
<feature type="binding site" evidence="10">
    <location>
        <position position="157"/>
    </location>
    <ligand>
        <name>substrate</name>
    </ligand>
</feature>
<gene>
    <name evidence="10" type="primary">pgk</name>
    <name evidence="12" type="ORF">GCM10009804_45550</name>
</gene>
<evidence type="ECO:0000256" key="8">
    <source>
        <dbReference type="ARBA" id="ARBA00022840"/>
    </source>
</evidence>
<evidence type="ECO:0000256" key="4">
    <source>
        <dbReference type="ARBA" id="ARBA00016471"/>
    </source>
</evidence>
<evidence type="ECO:0000256" key="9">
    <source>
        <dbReference type="ARBA" id="ARBA00023152"/>
    </source>
</evidence>
<comment type="caution">
    <text evidence="12">The sequence shown here is derived from an EMBL/GenBank/DDBJ whole genome shotgun (WGS) entry which is preliminary data.</text>
</comment>
<dbReference type="InterPro" id="IPR036043">
    <property type="entry name" value="Phosphoglycerate_kinase_sf"/>
</dbReference>
<feature type="binding site" evidence="10">
    <location>
        <begin position="20"/>
        <end position="22"/>
    </location>
    <ligand>
        <name>substrate</name>
    </ligand>
</feature>
<dbReference type="PANTHER" id="PTHR11406">
    <property type="entry name" value="PHOSPHOGLYCERATE KINASE"/>
    <property type="match status" value="1"/>
</dbReference>
<dbReference type="SUPFAM" id="SSF53748">
    <property type="entry name" value="Phosphoglycerate kinase"/>
    <property type="match status" value="1"/>
</dbReference>
<comment type="catalytic activity">
    <reaction evidence="1 10 11">
        <text>(2R)-3-phosphoglycerate + ATP = (2R)-3-phospho-glyceroyl phosphate + ADP</text>
        <dbReference type="Rhea" id="RHEA:14801"/>
        <dbReference type="ChEBI" id="CHEBI:30616"/>
        <dbReference type="ChEBI" id="CHEBI:57604"/>
        <dbReference type="ChEBI" id="CHEBI:58272"/>
        <dbReference type="ChEBI" id="CHEBI:456216"/>
        <dbReference type="EC" id="2.7.2.3"/>
    </reaction>
</comment>
<feature type="binding site" evidence="10">
    <location>
        <position position="120"/>
    </location>
    <ligand>
        <name>substrate</name>
    </ligand>
</feature>
<evidence type="ECO:0000256" key="3">
    <source>
        <dbReference type="ARBA" id="ARBA00013061"/>
    </source>
</evidence>
<feature type="binding site" evidence="10">
    <location>
        <position position="207"/>
    </location>
    <ligand>
        <name>ATP</name>
        <dbReference type="ChEBI" id="CHEBI:30616"/>
    </ligand>
</feature>
<dbReference type="InterPro" id="IPR015824">
    <property type="entry name" value="Phosphoglycerate_kinase_N"/>
</dbReference>
<evidence type="ECO:0000256" key="7">
    <source>
        <dbReference type="ARBA" id="ARBA00022777"/>
    </source>
</evidence>
<feature type="binding site" evidence="10">
    <location>
        <begin position="352"/>
        <end position="355"/>
    </location>
    <ligand>
        <name>ATP</name>
        <dbReference type="ChEBI" id="CHEBI:30616"/>
    </ligand>
</feature>
<keyword evidence="10" id="KW-0963">Cytoplasm</keyword>
<evidence type="ECO:0000256" key="11">
    <source>
        <dbReference type="RuleBase" id="RU000532"/>
    </source>
</evidence>
<dbReference type="PIRSF" id="PIRSF000724">
    <property type="entry name" value="Pgk"/>
    <property type="match status" value="1"/>
</dbReference>
<keyword evidence="8 10" id="KW-0067">ATP-binding</keyword>
<dbReference type="RefSeq" id="WP_344236007.1">
    <property type="nucleotide sequence ID" value="NZ_BAAAPH010000015.1"/>
</dbReference>
<dbReference type="Proteomes" id="UP001501705">
    <property type="component" value="Unassembled WGS sequence"/>
</dbReference>
<dbReference type="PANTHER" id="PTHR11406:SF23">
    <property type="entry name" value="PHOSPHOGLYCERATE KINASE 1, CHLOROPLASTIC-RELATED"/>
    <property type="match status" value="1"/>
</dbReference>
<feature type="binding site" evidence="10">
    <location>
        <position position="326"/>
    </location>
    <ligand>
        <name>ATP</name>
        <dbReference type="ChEBI" id="CHEBI:30616"/>
    </ligand>
</feature>
<accession>A0ABP4PSH9</accession>
<comment type="pathway">
    <text evidence="2 10">Carbohydrate degradation; glycolysis; pyruvate from D-glyceraldehyde 3-phosphate: step 2/5.</text>
</comment>
<proteinExistence type="inferred from homology"/>
<evidence type="ECO:0000256" key="6">
    <source>
        <dbReference type="ARBA" id="ARBA00022741"/>
    </source>
</evidence>
<reference evidence="13" key="1">
    <citation type="journal article" date="2019" name="Int. J. Syst. Evol. Microbiol.">
        <title>The Global Catalogue of Microorganisms (GCM) 10K type strain sequencing project: providing services to taxonomists for standard genome sequencing and annotation.</title>
        <authorList>
            <consortium name="The Broad Institute Genomics Platform"/>
            <consortium name="The Broad Institute Genome Sequencing Center for Infectious Disease"/>
            <person name="Wu L."/>
            <person name="Ma J."/>
        </authorList>
    </citation>
    <scope>NUCLEOTIDE SEQUENCE [LARGE SCALE GENOMIC DNA]</scope>
    <source>
        <strain evidence="13">JCM 15572</strain>
    </source>
</reference>
<dbReference type="Gene3D" id="3.40.50.1260">
    <property type="entry name" value="Phosphoglycerate kinase, N-terminal domain"/>
    <property type="match status" value="2"/>
</dbReference>
<evidence type="ECO:0000256" key="10">
    <source>
        <dbReference type="HAMAP-Rule" id="MF_00145"/>
    </source>
</evidence>
<feature type="binding site" evidence="10">
    <location>
        <position position="35"/>
    </location>
    <ligand>
        <name>substrate</name>
    </ligand>
</feature>
<comment type="subunit">
    <text evidence="10">Monomer.</text>
</comment>
<dbReference type="InterPro" id="IPR015911">
    <property type="entry name" value="Phosphoglycerate_kinase_CS"/>
</dbReference>
<organism evidence="12 13">
    <name type="scientific">Kribbella hippodromi</name>
    <dbReference type="NCBI Taxonomy" id="434347"/>
    <lineage>
        <taxon>Bacteria</taxon>
        <taxon>Bacillati</taxon>
        <taxon>Actinomycetota</taxon>
        <taxon>Actinomycetes</taxon>
        <taxon>Propionibacteriales</taxon>
        <taxon>Kribbellaceae</taxon>
        <taxon>Kribbella</taxon>
    </lineage>
</organism>
<comment type="similarity">
    <text evidence="10 11">Belongs to the phosphoglycerate kinase family.</text>
</comment>
<keyword evidence="7 10" id="KW-0418">Kinase</keyword>
<dbReference type="GO" id="GO:0016301">
    <property type="term" value="F:kinase activity"/>
    <property type="evidence" value="ECO:0007669"/>
    <property type="project" value="UniProtKB-KW"/>
</dbReference>
<dbReference type="EC" id="2.7.2.3" evidence="3 10"/>
<evidence type="ECO:0000256" key="5">
    <source>
        <dbReference type="ARBA" id="ARBA00022679"/>
    </source>
</evidence>
<dbReference type="PROSITE" id="PS00111">
    <property type="entry name" value="PGLYCERATE_KINASE"/>
    <property type="match status" value="1"/>
</dbReference>
<sequence length="397" mass="41219">MKTIEDLGDLAGQRVLVRSDLNVPIKAGVIGDDGRIRASLPTLIKLAKAGAKVIVTAHLGRPKGEPNPAYTLAPVATRLGELLQPEGITVHFAGDVTGDAAQSAVQDLDEGEVLLLENVRYDPREESKDEAERAGLAEELAALADLFVSDGFGVVHRKQASVYDVARKLPHAAGGLVLAEVEVLKKLTEQPERPYVVVLGGAKVSDKLAVIDNLLEKADKLLIGGGMVFTFLKAQGHEVGKSLLEEDQLDVVRGYLKQAADKIVLPTDIVVAPEFSADSPATVVAADAIPAGQLGLDIGPDSGKAFAAEIAGAKTVFWNGPMGVFEMAPFAGGTKAVAQALTEVSGLSVVGGGDSAAAVRQLGFADDAFGHISTGGGASLEYLEGKELPGLAVLEED</sequence>
<feature type="binding site" evidence="10">
    <location>
        <position position="295"/>
    </location>
    <ligand>
        <name>ATP</name>
        <dbReference type="ChEBI" id="CHEBI:30616"/>
    </ligand>
</feature>
<comment type="subcellular location">
    <subcellularLocation>
        <location evidence="10">Cytoplasm</location>
    </subcellularLocation>
</comment>
<evidence type="ECO:0000256" key="2">
    <source>
        <dbReference type="ARBA" id="ARBA00004838"/>
    </source>
</evidence>